<protein>
    <submittedName>
        <fullName evidence="2">Uncharacterized protein</fullName>
    </submittedName>
</protein>
<evidence type="ECO:0000256" key="1">
    <source>
        <dbReference type="SAM" id="Phobius"/>
    </source>
</evidence>
<evidence type="ECO:0000313" key="2">
    <source>
        <dbReference type="EMBL" id="QBA21016.1"/>
    </source>
</evidence>
<keyword evidence="1" id="KW-0812">Transmembrane</keyword>
<accession>A0A411DKW1</accession>
<dbReference type="EMBL" id="CP035532">
    <property type="protein sequence ID" value="QBA21016.1"/>
    <property type="molecule type" value="Genomic_DNA"/>
</dbReference>
<reference evidence="2" key="1">
    <citation type="submission" date="2019-01" db="EMBL/GenBank/DDBJ databases">
        <title>Whole Genome Sequencing for Putative Detection of Antimicrobial Resistance and Potential Virulence Factors in Chryseobacterium indologenes isolated from Nile Tilapia in Tanzania.</title>
        <authorList>
            <person name="Mwega E."/>
            <person name="Mutoloki S."/>
            <person name="Mugimba K."/>
            <person name="Colquhoun D."/>
            <person name="Mdegela R."/>
            <person name="Evensen O."/>
            <person name="Wasteson Y."/>
        </authorList>
    </citation>
    <scope>NUCLEOTIDE SEQUENCE [LARGE SCALE GENOMIC DNA]</scope>
    <source>
        <strain evidence="2">StR 01</strain>
    </source>
</reference>
<organism evidence="2">
    <name type="scientific">Chryseobacterium indologenes</name>
    <name type="common">Flavobacterium indologenes</name>
    <dbReference type="NCBI Taxonomy" id="253"/>
    <lineage>
        <taxon>Bacteria</taxon>
        <taxon>Pseudomonadati</taxon>
        <taxon>Bacteroidota</taxon>
        <taxon>Flavobacteriia</taxon>
        <taxon>Flavobacteriales</taxon>
        <taxon>Weeksellaceae</taxon>
        <taxon>Chryseobacterium group</taxon>
        <taxon>Chryseobacterium</taxon>
    </lineage>
</organism>
<gene>
    <name evidence="2" type="ORF">EU348_07350</name>
</gene>
<proteinExistence type="predicted"/>
<dbReference type="AlphaFoldDB" id="A0A411DKW1"/>
<feature type="transmembrane region" description="Helical" evidence="1">
    <location>
        <begin position="61"/>
        <end position="85"/>
    </location>
</feature>
<keyword evidence="1" id="KW-0472">Membrane</keyword>
<keyword evidence="1" id="KW-1133">Transmembrane helix</keyword>
<sequence length="196" mass="22553">MNFPHLHGFRTYKLDSGDLCTKGRNLFLIPRALFLFLLCAIAIVVVISTPEREIAGNYNRFLILMFIVVLISVGGIIYFFFYALLEREIIFYKNGEIEIKDITLCNIVIPVIPKTTSDSVERITVEIPLQTLNWSVRCTAWVMMKKGGCIRIADLDLVMYGDQGRKFYSALKEFLTENGKKDTISELNDFYKPFIK</sequence>
<feature type="transmembrane region" description="Helical" evidence="1">
    <location>
        <begin position="32"/>
        <end position="49"/>
    </location>
</feature>
<name>A0A411DKW1_CHRID</name>